<dbReference type="EMBL" id="JBFAUJ010000007">
    <property type="protein sequence ID" value="MEV8461724.1"/>
    <property type="molecule type" value="Genomic_DNA"/>
</dbReference>
<keyword evidence="2" id="KW-1185">Reference proteome</keyword>
<evidence type="ECO:0000313" key="1">
    <source>
        <dbReference type="EMBL" id="MEV8461724.1"/>
    </source>
</evidence>
<accession>A0ABV3KR01</accession>
<evidence type="ECO:0000313" key="2">
    <source>
        <dbReference type="Proteomes" id="UP001553148"/>
    </source>
</evidence>
<reference evidence="1 2" key="1">
    <citation type="submission" date="2024-06" db="EMBL/GenBank/DDBJ databases">
        <title>The Natural Products Discovery Center: Release of the First 8490 Sequenced Strains for Exploring Actinobacteria Biosynthetic Diversity.</title>
        <authorList>
            <person name="Kalkreuter E."/>
            <person name="Kautsar S.A."/>
            <person name="Yang D."/>
            <person name="Bader C.D."/>
            <person name="Teijaro C.N."/>
            <person name="Fluegel L."/>
            <person name="Davis C.M."/>
            <person name="Simpson J.R."/>
            <person name="Lauterbach L."/>
            <person name="Steele A.D."/>
            <person name="Gui C."/>
            <person name="Meng S."/>
            <person name="Li G."/>
            <person name="Viehrig K."/>
            <person name="Ye F."/>
            <person name="Su P."/>
            <person name="Kiefer A.F."/>
            <person name="Nichols A."/>
            <person name="Cepeda A.J."/>
            <person name="Yan W."/>
            <person name="Fan B."/>
            <person name="Jiang Y."/>
            <person name="Adhikari A."/>
            <person name="Zheng C.-J."/>
            <person name="Schuster L."/>
            <person name="Cowan T.M."/>
            <person name="Smanski M.J."/>
            <person name="Chevrette M.G."/>
            <person name="De Carvalho L.P.S."/>
            <person name="Shen B."/>
        </authorList>
    </citation>
    <scope>NUCLEOTIDE SEQUENCE [LARGE SCALE GENOMIC DNA]</scope>
    <source>
        <strain evidence="1 2">NPDC052360</strain>
    </source>
</reference>
<comment type="caution">
    <text evidence="1">The sequence shown here is derived from an EMBL/GenBank/DDBJ whole genome shotgun (WGS) entry which is preliminary data.</text>
</comment>
<organism evidence="1 2">
    <name type="scientific">Streptomyces griseosporeus</name>
    <dbReference type="NCBI Taxonomy" id="1910"/>
    <lineage>
        <taxon>Bacteria</taxon>
        <taxon>Bacillati</taxon>
        <taxon>Actinomycetota</taxon>
        <taxon>Actinomycetes</taxon>
        <taxon>Kitasatosporales</taxon>
        <taxon>Streptomycetaceae</taxon>
        <taxon>Streptomyces</taxon>
    </lineage>
</organism>
<sequence>MSNSPAPLFVTPASLEADTTVPQCLDNQFASDRVLATMAQNPALDYDSAEISKQRQKDAAAEFRRSLVYSSQVVVNRAFFVNSPTLYGNYLPENLDDVRSFSRLLRGNETPQAIVPYLHTARSLGDPFPFQENPRGRQALQALLDYCGEPISVRFHHDDEENEREVRRVQDRFSSYLQGELHSITRKKSRQAELNEMVAELHGSEQAELDDESWKRLKSRIRLLSDTARRLSEEADEETDLTRSQIYEELIVCGDTAEKRKKNVAKGRFHSPSTEEGEFVFEIKKLVDLVYNTNLPDRMHRYTFTPAGMPTRVALQDFTLAMREAESDVVEASGELKDDINRILLANVHQAMALPLLSALKIDDIVAVRELPAWHEFARAQQDILLRPLEILDRLQAFTGAFNAFQSELSDWYFKKYKMAERVERYANFATVALQVAGSTLVGLGFPGHDALSLLDRSIISNAIPLVCKRPTVKLMVSVIDLLHKRIDPSRSYSIDLMQVQANYTRDQVRDLVQKFCGGTDESDVYEDHYAALLSDQGK</sequence>
<dbReference type="Proteomes" id="UP001553148">
    <property type="component" value="Unassembled WGS sequence"/>
</dbReference>
<proteinExistence type="predicted"/>
<protein>
    <submittedName>
        <fullName evidence="1">Uncharacterized protein</fullName>
    </submittedName>
</protein>
<gene>
    <name evidence="1" type="ORF">AB0470_19470</name>
</gene>
<name>A0ABV3KR01_STRGS</name>
<dbReference type="RefSeq" id="WP_162655542.1">
    <property type="nucleotide sequence ID" value="NZ_JBFAUJ010000007.1"/>
</dbReference>